<dbReference type="PANTHER" id="PTHR10662">
    <property type="entry name" value="NUCLEAR RNA EXPORT FACTOR"/>
    <property type="match status" value="1"/>
</dbReference>
<dbReference type="InterPro" id="IPR005637">
    <property type="entry name" value="TAP_C_dom"/>
</dbReference>
<evidence type="ECO:0000256" key="3">
    <source>
        <dbReference type="ARBA" id="ARBA00022448"/>
    </source>
</evidence>
<dbReference type="Proteomes" id="UP000250043">
    <property type="component" value="Unassembled WGS sequence"/>
</dbReference>
<sequence length="608" mass="66491">MLSSPSPAPSGRSIAANALRKAGLMDRDRDERMRDASDKPGGRKGAQKSTQRARAHPHRPRAIDAITGKDLPGASNASRVSMLASRLAAGDSIAIRGASKGTLGRLRRNAVSGSTSADAATESKVISLWKEFVHRRWNPEAKFLNLERMAEDDYIRRNALVAPGAPGSTNKEASVIFKIASKLTPEVETMSLAHNNITSASTIIGLPRYLPKLVNLSLEGNKLRMWKDLDYIAGRRGRLENLRELVLTGNPIREVEYQNNRVDQYKSEVARRFPSLEILDSEAIAKIAFDVPQASTSTALPAQPAATTFPCEMGPSFLTGVDGSIISNFFMRFFPLFDNQRSALVDAYHPDATFSFSANTAIPARARIEGYHHSKEMPNQRKLEWSPWLLGGHGGSRNLNRMGGGVEKMAKTLHIGNQEVVKAMSDLPKTRHDVAGAPEKFCVDAFPVTHGDSMHLFVTVHGQFVEEPAEGIRSFDRSFMLAPAPEGSRAKQSGWDVMILSDELVVRAYSSHEAWRPGPMRVQAGEPFPPSASPAQLPPANAQAQALLQEALSSIPEPQRSLVMQICQRTGLNVAFAVQCLEGNGWDLERAVANFEQVKGTLSRDAFL</sequence>
<dbReference type="InterPro" id="IPR030217">
    <property type="entry name" value="NXF_fam"/>
</dbReference>
<evidence type="ECO:0000256" key="5">
    <source>
        <dbReference type="ARBA" id="ARBA00022737"/>
    </source>
</evidence>
<protein>
    <submittedName>
        <fullName evidence="11">NTF2-like protein</fullName>
    </submittedName>
</protein>
<evidence type="ECO:0000256" key="4">
    <source>
        <dbReference type="ARBA" id="ARBA00022614"/>
    </source>
</evidence>
<organism evidence="11 12">
    <name type="scientific">Obba rivulosa</name>
    <dbReference type="NCBI Taxonomy" id="1052685"/>
    <lineage>
        <taxon>Eukaryota</taxon>
        <taxon>Fungi</taxon>
        <taxon>Dikarya</taxon>
        <taxon>Basidiomycota</taxon>
        <taxon>Agaricomycotina</taxon>
        <taxon>Agaricomycetes</taxon>
        <taxon>Polyporales</taxon>
        <taxon>Gelatoporiaceae</taxon>
        <taxon>Obba</taxon>
    </lineage>
</organism>
<keyword evidence="3" id="KW-0813">Transport</keyword>
<evidence type="ECO:0000259" key="9">
    <source>
        <dbReference type="PROSITE" id="PS50177"/>
    </source>
</evidence>
<feature type="region of interest" description="Disordered" evidence="8">
    <location>
        <begin position="1"/>
        <end position="75"/>
    </location>
</feature>
<dbReference type="PROSITE" id="PS51281">
    <property type="entry name" value="TAP_C"/>
    <property type="match status" value="1"/>
</dbReference>
<keyword evidence="7" id="KW-0539">Nucleus</keyword>
<evidence type="ECO:0000256" key="2">
    <source>
        <dbReference type="ARBA" id="ARBA00009285"/>
    </source>
</evidence>
<keyword evidence="4" id="KW-0433">Leucine-rich repeat</keyword>
<dbReference type="EMBL" id="KV722336">
    <property type="protein sequence ID" value="OCH95422.1"/>
    <property type="molecule type" value="Genomic_DNA"/>
</dbReference>
<dbReference type="GO" id="GO:0005634">
    <property type="term" value="C:nucleus"/>
    <property type="evidence" value="ECO:0007669"/>
    <property type="project" value="UniProtKB-SubCell"/>
</dbReference>
<dbReference type="Gene3D" id="1.10.8.10">
    <property type="entry name" value="DNA helicase RuvA subunit, C-terminal domain"/>
    <property type="match status" value="1"/>
</dbReference>
<reference evidence="11 12" key="1">
    <citation type="submission" date="2016-07" db="EMBL/GenBank/DDBJ databases">
        <title>Draft genome of the white-rot fungus Obba rivulosa 3A-2.</title>
        <authorList>
            <consortium name="DOE Joint Genome Institute"/>
            <person name="Miettinen O."/>
            <person name="Riley R."/>
            <person name="Acob R."/>
            <person name="Barry K."/>
            <person name="Cullen D."/>
            <person name="De Vries R."/>
            <person name="Hainaut M."/>
            <person name="Hatakka A."/>
            <person name="Henrissat B."/>
            <person name="Hilden K."/>
            <person name="Kuo R."/>
            <person name="Labutti K."/>
            <person name="Lipzen A."/>
            <person name="Makela M.R."/>
            <person name="Sandor L."/>
            <person name="Spatafora J.W."/>
            <person name="Grigoriev I.V."/>
            <person name="Hibbett D.S."/>
        </authorList>
    </citation>
    <scope>NUCLEOTIDE SEQUENCE [LARGE SCALE GENOMIC DNA]</scope>
    <source>
        <strain evidence="11 12">3A-2</strain>
    </source>
</reference>
<evidence type="ECO:0000256" key="6">
    <source>
        <dbReference type="ARBA" id="ARBA00022816"/>
    </source>
</evidence>
<dbReference type="InterPro" id="IPR009060">
    <property type="entry name" value="UBA-like_sf"/>
</dbReference>
<keyword evidence="5" id="KW-0677">Repeat</keyword>
<evidence type="ECO:0000256" key="7">
    <source>
        <dbReference type="ARBA" id="ARBA00023242"/>
    </source>
</evidence>
<name>A0A8E2J7Q4_9APHY</name>
<evidence type="ECO:0000313" key="12">
    <source>
        <dbReference type="Proteomes" id="UP000250043"/>
    </source>
</evidence>
<keyword evidence="6" id="KW-0509">mRNA transport</keyword>
<dbReference type="Pfam" id="PF03943">
    <property type="entry name" value="TAP_C"/>
    <property type="match status" value="1"/>
</dbReference>
<dbReference type="InterPro" id="IPR002075">
    <property type="entry name" value="NTF2_dom"/>
</dbReference>
<evidence type="ECO:0000313" key="11">
    <source>
        <dbReference type="EMBL" id="OCH95422.1"/>
    </source>
</evidence>
<evidence type="ECO:0000259" key="10">
    <source>
        <dbReference type="PROSITE" id="PS51281"/>
    </source>
</evidence>
<dbReference type="GO" id="GO:0003723">
    <property type="term" value="F:RNA binding"/>
    <property type="evidence" value="ECO:0007669"/>
    <property type="project" value="TreeGrafter"/>
</dbReference>
<proteinExistence type="inferred from homology"/>
<keyword evidence="12" id="KW-1185">Reference proteome</keyword>
<dbReference type="PROSITE" id="PS50177">
    <property type="entry name" value="NTF2_DOMAIN"/>
    <property type="match status" value="1"/>
</dbReference>
<gene>
    <name evidence="11" type="ORF">OBBRIDRAFT_767703</name>
</gene>
<dbReference type="InterPro" id="IPR032675">
    <property type="entry name" value="LRR_dom_sf"/>
</dbReference>
<comment type="subcellular location">
    <subcellularLocation>
        <location evidence="1">Nucleus</location>
    </subcellularLocation>
</comment>
<dbReference type="Pfam" id="PF22602">
    <property type="entry name" value="NXF_NTF2"/>
    <property type="match status" value="1"/>
</dbReference>
<dbReference type="OrthoDB" id="25872at2759"/>
<feature type="domain" description="TAP-C" evidence="10">
    <location>
        <begin position="557"/>
        <end position="608"/>
    </location>
</feature>
<evidence type="ECO:0000256" key="8">
    <source>
        <dbReference type="SAM" id="MobiDB-lite"/>
    </source>
</evidence>
<dbReference type="PANTHER" id="PTHR10662:SF22">
    <property type="entry name" value="NUCLEAR RNA EXPORT FACTOR 1"/>
    <property type="match status" value="1"/>
</dbReference>
<dbReference type="SMART" id="SM00804">
    <property type="entry name" value="TAP_C"/>
    <property type="match status" value="1"/>
</dbReference>
<dbReference type="CDD" id="cd14342">
    <property type="entry name" value="UBA_TAP-C"/>
    <property type="match status" value="1"/>
</dbReference>
<dbReference type="GO" id="GO:0016973">
    <property type="term" value="P:poly(A)+ mRNA export from nucleus"/>
    <property type="evidence" value="ECO:0007669"/>
    <property type="project" value="TreeGrafter"/>
</dbReference>
<dbReference type="InterPro" id="IPR018222">
    <property type="entry name" value="Nuclear_transport_factor_2_euk"/>
</dbReference>
<comment type="similarity">
    <text evidence="2">Belongs to the NXF family.</text>
</comment>
<feature type="compositionally biased region" description="Basic residues" evidence="8">
    <location>
        <begin position="51"/>
        <end position="60"/>
    </location>
</feature>
<dbReference type="InterPro" id="IPR032710">
    <property type="entry name" value="NTF2-like_dom_sf"/>
</dbReference>
<dbReference type="SUPFAM" id="SSF46934">
    <property type="entry name" value="UBA-like"/>
    <property type="match status" value="1"/>
</dbReference>
<dbReference type="Gene3D" id="3.10.450.50">
    <property type="match status" value="1"/>
</dbReference>
<dbReference type="Gene3D" id="3.80.10.10">
    <property type="entry name" value="Ribonuclease Inhibitor"/>
    <property type="match status" value="1"/>
</dbReference>
<accession>A0A8E2J7Q4</accession>
<dbReference type="AlphaFoldDB" id="A0A8E2J7Q4"/>
<dbReference type="SUPFAM" id="SSF52058">
    <property type="entry name" value="L domain-like"/>
    <property type="match status" value="1"/>
</dbReference>
<evidence type="ECO:0000256" key="1">
    <source>
        <dbReference type="ARBA" id="ARBA00004123"/>
    </source>
</evidence>
<dbReference type="SUPFAM" id="SSF54427">
    <property type="entry name" value="NTF2-like"/>
    <property type="match status" value="1"/>
</dbReference>
<feature type="compositionally biased region" description="Basic and acidic residues" evidence="8">
    <location>
        <begin position="23"/>
        <end position="41"/>
    </location>
</feature>
<feature type="domain" description="NTF2" evidence="9">
    <location>
        <begin position="325"/>
        <end position="506"/>
    </location>
</feature>